<reference evidence="1 2" key="1">
    <citation type="submission" date="2024-03" db="EMBL/GenBank/DDBJ databases">
        <title>Complete genome sequence of the green alga Chloropicon roscoffensis RCC1871.</title>
        <authorList>
            <person name="Lemieux C."/>
            <person name="Pombert J.-F."/>
            <person name="Otis C."/>
            <person name="Turmel M."/>
        </authorList>
    </citation>
    <scope>NUCLEOTIDE SEQUENCE [LARGE SCALE GENOMIC DNA]</scope>
    <source>
        <strain evidence="1 2">RCC1871</strain>
    </source>
</reference>
<keyword evidence="2" id="KW-1185">Reference proteome</keyword>
<accession>A0AAX4PBW0</accession>
<evidence type="ECO:0000313" key="1">
    <source>
        <dbReference type="EMBL" id="WZN63698.1"/>
    </source>
</evidence>
<dbReference type="AlphaFoldDB" id="A0AAX4PBW0"/>
<gene>
    <name evidence="1" type="ORF">HKI87_08g52490</name>
</gene>
<dbReference type="Proteomes" id="UP001472866">
    <property type="component" value="Chromosome 08"/>
</dbReference>
<name>A0AAX4PBW0_9CHLO</name>
<organism evidence="1 2">
    <name type="scientific">Chloropicon roscoffensis</name>
    <dbReference type="NCBI Taxonomy" id="1461544"/>
    <lineage>
        <taxon>Eukaryota</taxon>
        <taxon>Viridiplantae</taxon>
        <taxon>Chlorophyta</taxon>
        <taxon>Chloropicophyceae</taxon>
        <taxon>Chloropicales</taxon>
        <taxon>Chloropicaceae</taxon>
        <taxon>Chloropicon</taxon>
    </lineage>
</organism>
<proteinExistence type="predicted"/>
<evidence type="ECO:0000313" key="2">
    <source>
        <dbReference type="Proteomes" id="UP001472866"/>
    </source>
</evidence>
<dbReference type="EMBL" id="CP151508">
    <property type="protein sequence ID" value="WZN63698.1"/>
    <property type="molecule type" value="Genomic_DNA"/>
</dbReference>
<protein>
    <submittedName>
        <fullName evidence="1">Uncharacterized protein</fullName>
    </submittedName>
</protein>
<sequence length="192" mass="21714">MQGVARLVWGLRALGGRGGALAGEGCAAGPALSCRSFATDPAGDSADREKQLKLDADYVRDRRAWKGKLNELRKQYAVDWENLDKSVLRKAKPKRKEGYQPLNREALAASARQRWLENEERKSKLRELEEGWARAKKARADKLDVVMDAVKSQRKAAEARRMLWLLERSEEWIPEENLDLAIAAAILEPTEF</sequence>